<dbReference type="EMBL" id="MGDE01000230">
    <property type="protein sequence ID" value="OGL43433.1"/>
    <property type="molecule type" value="Genomic_DNA"/>
</dbReference>
<comment type="caution">
    <text evidence="1">The sequence shown here is derived from an EMBL/GenBank/DDBJ whole genome shotgun (WGS) entry which is preliminary data.</text>
</comment>
<organism evidence="1 2">
    <name type="scientific">Candidatus Schekmanbacteria bacterium RBG_16_38_10</name>
    <dbReference type="NCBI Taxonomy" id="1817879"/>
    <lineage>
        <taxon>Bacteria</taxon>
        <taxon>Candidatus Schekmaniibacteriota</taxon>
    </lineage>
</organism>
<dbReference type="Proteomes" id="UP000178797">
    <property type="component" value="Unassembled WGS sequence"/>
</dbReference>
<sequence>MLLIRKLIVIFTLFLCGFCSFIVEIYADTHTATSCSLSNVTAAYNAASVGDVVAMPAGNCSWSTGLTITKGIALQGAGVDATTIINTGTRSLIDISVSSNVTVRITGIYFDNVSNNDSRNAINVNGKTDGSFGLTKLRIHNNTFNKGARAVHVKGWVYGLLDNNTFINSDVAVGITGDNNYSWSRPIIAGTADALFIEDNTFIIDNNADREPNEQIYHQEGGRTVVRYNTFDGTSYTAGNSLFFDSHGNQNYYVGTNADFRGQPILEIYGNTFSSYKTYRMIYLRGGSVLFWGNTLTNAVVSPDILQATDEESWQTAFFSVLATKWSAQDQINNSFFWNNTYNEIPIADIVLRKSSDSTFIQKDRDYFMHAPQSSGGKSTYYGRAGGEMTFSSEGANAYYPYEPYTYPHPSRSTPNSPLRLR</sequence>
<reference evidence="1 2" key="1">
    <citation type="journal article" date="2016" name="Nat. Commun.">
        <title>Thousands of microbial genomes shed light on interconnected biogeochemical processes in an aquifer system.</title>
        <authorList>
            <person name="Anantharaman K."/>
            <person name="Brown C.T."/>
            <person name="Hug L.A."/>
            <person name="Sharon I."/>
            <person name="Castelle C.J."/>
            <person name="Probst A.J."/>
            <person name="Thomas B.C."/>
            <person name="Singh A."/>
            <person name="Wilkins M.J."/>
            <person name="Karaoz U."/>
            <person name="Brodie E.L."/>
            <person name="Williams K.H."/>
            <person name="Hubbard S.S."/>
            <person name="Banfield J.F."/>
        </authorList>
    </citation>
    <scope>NUCLEOTIDE SEQUENCE [LARGE SCALE GENOMIC DNA]</scope>
</reference>
<gene>
    <name evidence="1" type="ORF">A2W05_00375</name>
</gene>
<accession>A0A1F7RPI3</accession>
<dbReference type="InterPro" id="IPR011050">
    <property type="entry name" value="Pectin_lyase_fold/virulence"/>
</dbReference>
<dbReference type="SUPFAM" id="SSF51126">
    <property type="entry name" value="Pectin lyase-like"/>
    <property type="match status" value="1"/>
</dbReference>
<protein>
    <recommendedName>
        <fullName evidence="3">Right handed beta helix domain-containing protein</fullName>
    </recommendedName>
</protein>
<evidence type="ECO:0000313" key="1">
    <source>
        <dbReference type="EMBL" id="OGL43433.1"/>
    </source>
</evidence>
<proteinExistence type="predicted"/>
<evidence type="ECO:0008006" key="3">
    <source>
        <dbReference type="Google" id="ProtNLM"/>
    </source>
</evidence>
<dbReference type="AlphaFoldDB" id="A0A1F7RPI3"/>
<evidence type="ECO:0000313" key="2">
    <source>
        <dbReference type="Proteomes" id="UP000178797"/>
    </source>
</evidence>
<name>A0A1F7RPI3_9BACT</name>